<reference evidence="11 12" key="1">
    <citation type="journal article" date="2015" name="Genome Announc.">
        <title>Complete and Assembled Genome Sequence of Bifidobacterium kashiwanohense PV20-2, Isolated from the Feces of an Anemic Kenyan Infant.</title>
        <authorList>
            <person name="Vazquez-Gutierrez P."/>
            <person name="Lacroix C."/>
            <person name="Chassard C."/>
            <person name="Klumpp J."/>
            <person name="Jans C."/>
            <person name="Stevens M.J."/>
        </authorList>
    </citation>
    <scope>NUCLEOTIDE SEQUENCE [LARGE SCALE GENOMIC DNA]</scope>
    <source>
        <strain evidence="11 12">PV20-2</strain>
    </source>
</reference>
<name>A0A0A7I3H5_9BIFI</name>
<dbReference type="Pfam" id="PF02424">
    <property type="entry name" value="ApbE"/>
    <property type="match status" value="2"/>
</dbReference>
<dbReference type="PANTHER" id="PTHR30040">
    <property type="entry name" value="THIAMINE BIOSYNTHESIS LIPOPROTEIN APBE"/>
    <property type="match status" value="1"/>
</dbReference>
<dbReference type="RefSeq" id="WP_052189114.1">
    <property type="nucleotide sequence ID" value="NZ_CP007456.1"/>
</dbReference>
<dbReference type="EMBL" id="CP007456">
    <property type="protein sequence ID" value="AIZ13755.1"/>
    <property type="molecule type" value="Genomic_DNA"/>
</dbReference>
<dbReference type="InterPro" id="IPR024932">
    <property type="entry name" value="ApbE"/>
</dbReference>
<dbReference type="GO" id="GO:0016740">
    <property type="term" value="F:transferase activity"/>
    <property type="evidence" value="ECO:0007669"/>
    <property type="project" value="UniProtKB-KW"/>
</dbReference>
<comment type="catalytic activity">
    <reaction evidence="10">
        <text>L-threonyl-[protein] + FAD = FMN-L-threonyl-[protein] + AMP + H(+)</text>
        <dbReference type="Rhea" id="RHEA:36847"/>
        <dbReference type="Rhea" id="RHEA-COMP:11060"/>
        <dbReference type="Rhea" id="RHEA-COMP:11061"/>
        <dbReference type="ChEBI" id="CHEBI:15378"/>
        <dbReference type="ChEBI" id="CHEBI:30013"/>
        <dbReference type="ChEBI" id="CHEBI:57692"/>
        <dbReference type="ChEBI" id="CHEBI:74257"/>
        <dbReference type="ChEBI" id="CHEBI:456215"/>
        <dbReference type="EC" id="2.7.1.180"/>
    </reaction>
</comment>
<sequence length="393" mass="42473">MDASVSLAQRMPYTTAFPKAFGTGLLISTARPVSTGLRANMERLIDGYEHVLSRFRADSLVTRIGNAEHGGHFDFPNWTGPLFDLYDALHDVTHGAIDPCVGEDLIRLGYDASMNFTVTQDAPKHLGALRGRSVWGHDVERHGTTLVTHDPVQLDFGACGKGYLVDLLGHMLIQEKSADWDDFSGPASSSTQHPNQVSYPNQNHFSSQPPQFVIDAGGDLLVHAEQTISVALEDPEDQSRAIGVAHIANGALCASAPSRRHWNIAINEYTQIAIHHLLNAIDGLPAQQTEASWTYVPSSSQYLNNSHDTANAAEPANATLSLAQNYPTAVADGLATALFVSDAAQLQSTFNFTCATLNESRQISASNDFPAELFLQSASRPHTSPNLKSKAAF</sequence>
<keyword evidence="6" id="KW-0479">Metal-binding</keyword>
<dbReference type="OrthoDB" id="9778595at2"/>
<organism evidence="11 12">
    <name type="scientific">Bifidobacterium catenulatum PV20-2</name>
    <dbReference type="NCBI Taxonomy" id="1447716"/>
    <lineage>
        <taxon>Bacteria</taxon>
        <taxon>Bacillati</taxon>
        <taxon>Actinomycetota</taxon>
        <taxon>Actinomycetes</taxon>
        <taxon>Bifidobacteriales</taxon>
        <taxon>Bifidobacteriaceae</taxon>
        <taxon>Bifidobacterium</taxon>
    </lineage>
</organism>
<evidence type="ECO:0000256" key="8">
    <source>
        <dbReference type="ARBA" id="ARBA00022842"/>
    </source>
</evidence>
<dbReference type="EC" id="2.7.1.180" evidence="2"/>
<dbReference type="PANTHER" id="PTHR30040:SF2">
    <property type="entry name" value="FAD:PROTEIN FMN TRANSFERASE"/>
    <property type="match status" value="1"/>
</dbReference>
<dbReference type="HOGENOM" id="CLU_044403_3_0_11"/>
<evidence type="ECO:0000256" key="7">
    <source>
        <dbReference type="ARBA" id="ARBA00022827"/>
    </source>
</evidence>
<keyword evidence="7" id="KW-0274">FAD</keyword>
<protein>
    <recommendedName>
        <fullName evidence="3">FAD:protein FMN transferase</fullName>
        <ecNumber evidence="2">2.7.1.180</ecNumber>
    </recommendedName>
    <alternativeName>
        <fullName evidence="9">Flavin transferase</fullName>
    </alternativeName>
</protein>
<dbReference type="GO" id="GO:0046872">
    <property type="term" value="F:metal ion binding"/>
    <property type="evidence" value="ECO:0007669"/>
    <property type="project" value="UniProtKB-KW"/>
</dbReference>
<evidence type="ECO:0000313" key="11">
    <source>
        <dbReference type="EMBL" id="AIZ13755.1"/>
    </source>
</evidence>
<dbReference type="Gene3D" id="3.10.520.10">
    <property type="entry name" value="ApbE-like domains"/>
    <property type="match status" value="1"/>
</dbReference>
<keyword evidence="5" id="KW-0808">Transferase</keyword>
<keyword evidence="8" id="KW-0460">Magnesium</keyword>
<evidence type="ECO:0000256" key="10">
    <source>
        <dbReference type="ARBA" id="ARBA00048540"/>
    </source>
</evidence>
<dbReference type="KEGG" id="bka:AH68_00585"/>
<comment type="cofactor">
    <cofactor evidence="1">
        <name>Mg(2+)</name>
        <dbReference type="ChEBI" id="CHEBI:18420"/>
    </cofactor>
</comment>
<evidence type="ECO:0000256" key="5">
    <source>
        <dbReference type="ARBA" id="ARBA00022679"/>
    </source>
</evidence>
<evidence type="ECO:0000313" key="12">
    <source>
        <dbReference type="Proteomes" id="UP000030625"/>
    </source>
</evidence>
<evidence type="ECO:0000256" key="9">
    <source>
        <dbReference type="ARBA" id="ARBA00031306"/>
    </source>
</evidence>
<dbReference type="AlphaFoldDB" id="A0A0A7I3H5"/>
<evidence type="ECO:0000256" key="2">
    <source>
        <dbReference type="ARBA" id="ARBA00011955"/>
    </source>
</evidence>
<keyword evidence="4" id="KW-0285">Flavoprotein</keyword>
<gene>
    <name evidence="11" type="ORF">AH68_00585</name>
</gene>
<dbReference type="InterPro" id="IPR003374">
    <property type="entry name" value="ApbE-like_sf"/>
</dbReference>
<evidence type="ECO:0000256" key="4">
    <source>
        <dbReference type="ARBA" id="ARBA00022630"/>
    </source>
</evidence>
<evidence type="ECO:0000256" key="6">
    <source>
        <dbReference type="ARBA" id="ARBA00022723"/>
    </source>
</evidence>
<evidence type="ECO:0000256" key="1">
    <source>
        <dbReference type="ARBA" id="ARBA00001946"/>
    </source>
</evidence>
<proteinExistence type="predicted"/>
<evidence type="ECO:0000256" key="3">
    <source>
        <dbReference type="ARBA" id="ARBA00016337"/>
    </source>
</evidence>
<dbReference type="STRING" id="1447716.AH68_00585"/>
<accession>A0A0A7I3H5</accession>
<dbReference type="Proteomes" id="UP000030625">
    <property type="component" value="Chromosome"/>
</dbReference>
<dbReference type="SUPFAM" id="SSF143631">
    <property type="entry name" value="ApbE-like"/>
    <property type="match status" value="2"/>
</dbReference>